<feature type="compositionally biased region" description="Basic residues" evidence="1">
    <location>
        <begin position="1170"/>
        <end position="1181"/>
    </location>
</feature>
<protein>
    <recommendedName>
        <fullName evidence="4">RRM domain-containing protein</fullName>
    </recommendedName>
</protein>
<feature type="compositionally biased region" description="Polar residues" evidence="1">
    <location>
        <begin position="1191"/>
        <end position="1200"/>
    </location>
</feature>
<feature type="region of interest" description="Disordered" evidence="1">
    <location>
        <begin position="437"/>
        <end position="465"/>
    </location>
</feature>
<feature type="compositionally biased region" description="Polar residues" evidence="1">
    <location>
        <begin position="1274"/>
        <end position="1295"/>
    </location>
</feature>
<feature type="compositionally biased region" description="Polar residues" evidence="1">
    <location>
        <begin position="647"/>
        <end position="659"/>
    </location>
</feature>
<name>A0A423XK55_9PEZI</name>
<feature type="compositionally biased region" description="Polar residues" evidence="1">
    <location>
        <begin position="1449"/>
        <end position="1463"/>
    </location>
</feature>
<feature type="region of interest" description="Disordered" evidence="1">
    <location>
        <begin position="1157"/>
        <end position="1417"/>
    </location>
</feature>
<feature type="region of interest" description="Disordered" evidence="1">
    <location>
        <begin position="1712"/>
        <end position="1834"/>
    </location>
</feature>
<feature type="region of interest" description="Disordered" evidence="1">
    <location>
        <begin position="595"/>
        <end position="667"/>
    </location>
</feature>
<feature type="compositionally biased region" description="Polar residues" evidence="1">
    <location>
        <begin position="1592"/>
        <end position="1603"/>
    </location>
</feature>
<evidence type="ECO:0000313" key="3">
    <source>
        <dbReference type="Proteomes" id="UP000285146"/>
    </source>
</evidence>
<dbReference type="STRING" id="1230097.A0A423XK55"/>
<dbReference type="Proteomes" id="UP000285146">
    <property type="component" value="Unassembled WGS sequence"/>
</dbReference>
<feature type="region of interest" description="Disordered" evidence="1">
    <location>
        <begin position="257"/>
        <end position="313"/>
    </location>
</feature>
<feature type="region of interest" description="Disordered" evidence="1">
    <location>
        <begin position="811"/>
        <end position="942"/>
    </location>
</feature>
<feature type="compositionally biased region" description="Basic and acidic residues" evidence="1">
    <location>
        <begin position="1335"/>
        <end position="1345"/>
    </location>
</feature>
<feature type="compositionally biased region" description="Low complexity" evidence="1">
    <location>
        <begin position="841"/>
        <end position="860"/>
    </location>
</feature>
<feature type="compositionally biased region" description="Gly residues" evidence="1">
    <location>
        <begin position="1800"/>
        <end position="1810"/>
    </location>
</feature>
<dbReference type="OrthoDB" id="3941926at2759"/>
<feature type="compositionally biased region" description="Low complexity" evidence="1">
    <location>
        <begin position="1660"/>
        <end position="1692"/>
    </location>
</feature>
<feature type="compositionally biased region" description="Basic and acidic residues" evidence="1">
    <location>
        <begin position="1506"/>
        <end position="1520"/>
    </location>
</feature>
<feature type="compositionally biased region" description="Basic residues" evidence="1">
    <location>
        <begin position="1259"/>
        <end position="1271"/>
    </location>
</feature>
<reference evidence="2 3" key="1">
    <citation type="submission" date="2015-09" db="EMBL/GenBank/DDBJ databases">
        <title>Host preference determinants of Valsa canker pathogens revealed by comparative genomics.</title>
        <authorList>
            <person name="Yin Z."/>
            <person name="Huang L."/>
        </authorList>
    </citation>
    <scope>NUCLEOTIDE SEQUENCE [LARGE SCALE GENOMIC DNA]</scope>
    <source>
        <strain evidence="2 3">SXYLt</strain>
    </source>
</reference>
<dbReference type="EMBL" id="LKEB01000005">
    <property type="protein sequence ID" value="ROW16399.1"/>
    <property type="molecule type" value="Genomic_DNA"/>
</dbReference>
<feature type="region of interest" description="Disordered" evidence="1">
    <location>
        <begin position="1431"/>
        <end position="1693"/>
    </location>
</feature>
<gene>
    <name evidence="2" type="ORF">VPNG_02884</name>
</gene>
<feature type="compositionally biased region" description="Low complexity" evidence="1">
    <location>
        <begin position="1567"/>
        <end position="1578"/>
    </location>
</feature>
<feature type="compositionally biased region" description="Basic and acidic residues" evidence="1">
    <location>
        <begin position="1543"/>
        <end position="1556"/>
    </location>
</feature>
<organism evidence="2 3">
    <name type="scientific">Cytospora leucostoma</name>
    <dbReference type="NCBI Taxonomy" id="1230097"/>
    <lineage>
        <taxon>Eukaryota</taxon>
        <taxon>Fungi</taxon>
        <taxon>Dikarya</taxon>
        <taxon>Ascomycota</taxon>
        <taxon>Pezizomycotina</taxon>
        <taxon>Sordariomycetes</taxon>
        <taxon>Sordariomycetidae</taxon>
        <taxon>Diaporthales</taxon>
        <taxon>Cytosporaceae</taxon>
        <taxon>Cytospora</taxon>
    </lineage>
</organism>
<feature type="compositionally biased region" description="Low complexity" evidence="1">
    <location>
        <begin position="1204"/>
        <end position="1213"/>
    </location>
</feature>
<sequence length="1834" mass="199324">MASIVSSNPLGSVEYNPSATSMAGMPQQTLWTYVQDRNGRNLIEPVVGFYFNPPVGARCRWSTDNGSREPQHLRRGFQLPRRTLILWSDEKLDAEAALYREKYWEDMKTLTAPRRLEDLYEYFDSATLWKHGAINLWNVINILAADAGTNWYEHENRIAYECNSWVLDWLENFPTAQFNRENLMKWNQKTDILPAVTTQYDWAHDLRDLDLVSQNILRECFLFHFERLTGKKPAVACFNHHAAEDIAAAIRVPAQSSVPAPAPRPAPARGPLVVSSDPAFNRLQDSQPPFEPGSPPSKGLATIPEHASPVKSSAKANGLTIDTMASNKPPKHTVSAPATSVPRIAVTPHVPGEAKAEAAPIQTDGSDSTNDEFFDPRALAEKIEVKARQLSAQSAPGDTPEFMLGARMNDDQPRAASTTLAIPRHALPAKPTVAFPATKENHDTDKPPSAQAARKGPHRNDLGQHQGVTTVPTYQLPQQPMAQQGGPMGPIPHQHTMPPFGPHSSMQQPPAGFIPANPPHPNDFAPQGPLRPVIGMPAMGMPNVMFQGQISMPPPGMDMPPFISPQGQPAHAPPQYMAQKNVGIPMYQPNGYIAQPQQQQHRRGSYSANQQTKQTKQNARRGSMNSNGSRKVRDDPLHGPVYAMNPRKSSNTSPGSRKPSNLKPEHTPDVSYVPCVNSWLDQLELSQKFRQLFDECHCPRCLEASRSLYIKHGDDSVSEDIVKTSLLRYFSGWEPTSVRAMNCNRAAVVGFKTDHGAVSALQNFWSSDNKQTIPGLPNNAFVWYPLYSKHYTSKDQNPRGAPRGLVEAQNMSRRLSGHSVQRRGSNPYLGQRPMFNNPNFGQVTPGPQQPQPLREQQQQQMNDIQPGAPHAVPYLPEPPQVSKRTLWKPPADDSRPKSSTAQSAKQDNACSPKTRPHHKAVETPVPDEDWRSKPPSEEAIEDPFEEVIVADTASNDSSQGARSIKVCLPVETGSVRSRSVSPVVEDSPAQEQAEETSIEVGIIPQEESEKETACNTVEEENAVVGADTKSSSSYSMAATELAVAVEDFRPIDAFEQSPTTAEKDNQKTAYSYSKVTSELVVPTEVVDINTVIRHKPQKSRSIILIEWNEPLTSTSELQGRFTDLQDEFAPALVVDATKIPTDETEGAGTMAAADGLAETAPQEGLQATQPKKKAKKSKKKQAQANLDAPTSGPSTNTSSKTHSRGPSRTSTSRPESRASTKRPQSAAGTTAETSSRPSSAMMQDHLEDDAPVVDGERPVKRKKNKSQRRSSKQTPAAESSTVSEGQAKTGGSQDQGRVHGRVVTGEESPRKKTKTAHPRPDPAEKSSASEPTNKAADDDSRKAIDEQQVVSKDADYRANAGGSLRLKKNRSPNKSQQKSDQKEDGNDKKTPIKHEPKSLQTIFEPPSEGDRKHVSPDANLFPQQKFAIDQAKASAPPKMSINHKENVKPSGNTVKLTTNNNVRIGSLPPGFNPYPQLPPNTKPSAWSTIARRNVNEVDDDPFSVQHGEDQSRNWMKDKAVKPPTQKPRGEEDEPTSTSPTPSPDKKRQGHWGDKVKKQLNATAKAFTPSSSMTPSIISQRTTTTIAHVGAATTETSRSITTQPIPHHVKRPSLPGQKGDSTTDTRFITPAEQTLDPAKVEQPGPPTKERKKRVDERHQQQRQQHQKQLPTAAQVAAAAAGNSANAPAPAPGNTIEFPTLAVAVMAPKKQAASFARAVSATMAPSTAASQKGEEARPAPPAPVTSPDSVKPGQGVGVPASVSAAGASVRKAEQEEPKRDDWTTVGPSKKTGGKNPTTDRAAGGGGGGGKGGKLMQQGNRGASSGRAPVGEERKGG</sequence>
<evidence type="ECO:0008006" key="4">
    <source>
        <dbReference type="Google" id="ProtNLM"/>
    </source>
</evidence>
<feature type="compositionally biased region" description="Basic and acidic residues" evidence="1">
    <location>
        <begin position="1768"/>
        <end position="1780"/>
    </location>
</feature>
<feature type="compositionally biased region" description="Polar residues" evidence="1">
    <location>
        <begin position="897"/>
        <end position="911"/>
    </location>
</feature>
<evidence type="ECO:0000256" key="1">
    <source>
        <dbReference type="SAM" id="MobiDB-lite"/>
    </source>
</evidence>
<accession>A0A423XK55</accession>
<feature type="compositionally biased region" description="Polar residues" evidence="1">
    <location>
        <begin position="1221"/>
        <end position="1241"/>
    </location>
</feature>
<keyword evidence="3" id="KW-1185">Reference proteome</keyword>
<proteinExistence type="predicted"/>
<feature type="compositionally biased region" description="Pro residues" evidence="1">
    <location>
        <begin position="1470"/>
        <end position="1481"/>
    </location>
</feature>
<feature type="compositionally biased region" description="Polar residues" evidence="1">
    <location>
        <begin position="811"/>
        <end position="824"/>
    </location>
</feature>
<evidence type="ECO:0000313" key="2">
    <source>
        <dbReference type="EMBL" id="ROW16399.1"/>
    </source>
</evidence>
<feature type="compositionally biased region" description="Low complexity" evidence="1">
    <location>
        <begin position="1755"/>
        <end position="1767"/>
    </location>
</feature>
<feature type="region of interest" description="Disordered" evidence="1">
    <location>
        <begin position="978"/>
        <end position="997"/>
    </location>
</feature>
<feature type="compositionally biased region" description="Basic and acidic residues" evidence="1">
    <location>
        <begin position="1377"/>
        <end position="1397"/>
    </location>
</feature>
<dbReference type="InParanoid" id="A0A423XK55"/>
<comment type="caution">
    <text evidence="2">The sequence shown here is derived from an EMBL/GenBank/DDBJ whole genome shotgun (WGS) entry which is preliminary data.</text>
</comment>
<feature type="compositionally biased region" description="Polar residues" evidence="1">
    <location>
        <begin position="606"/>
        <end position="617"/>
    </location>
</feature>